<dbReference type="AlphaFoldDB" id="A0A8J3QWY2"/>
<gene>
    <name evidence="2" type="ORF">Raf01_68360</name>
</gene>
<evidence type="ECO:0008006" key="4">
    <source>
        <dbReference type="Google" id="ProtNLM"/>
    </source>
</evidence>
<feature type="compositionally biased region" description="Basic and acidic residues" evidence="1">
    <location>
        <begin position="1"/>
        <end position="55"/>
    </location>
</feature>
<accession>A0A8J3QWY2</accession>
<organism evidence="2 3">
    <name type="scientific">Rugosimonospora africana</name>
    <dbReference type="NCBI Taxonomy" id="556532"/>
    <lineage>
        <taxon>Bacteria</taxon>
        <taxon>Bacillati</taxon>
        <taxon>Actinomycetota</taxon>
        <taxon>Actinomycetes</taxon>
        <taxon>Micromonosporales</taxon>
        <taxon>Micromonosporaceae</taxon>
        <taxon>Rugosimonospora</taxon>
    </lineage>
</organism>
<comment type="caution">
    <text evidence="2">The sequence shown here is derived from an EMBL/GenBank/DDBJ whole genome shotgun (WGS) entry which is preliminary data.</text>
</comment>
<protein>
    <recommendedName>
        <fullName evidence="4">Spheroidene monooxygenase</fullName>
    </recommendedName>
</protein>
<evidence type="ECO:0000313" key="2">
    <source>
        <dbReference type="EMBL" id="GIH18664.1"/>
    </source>
</evidence>
<keyword evidence="3" id="KW-1185">Reference proteome</keyword>
<proteinExistence type="predicted"/>
<dbReference type="InterPro" id="IPR049574">
    <property type="entry name" value="CrtA-like"/>
</dbReference>
<evidence type="ECO:0000256" key="1">
    <source>
        <dbReference type="SAM" id="MobiDB-lite"/>
    </source>
</evidence>
<sequence length="291" mass="31635">MSHPERPPDRRTGGSGADGDRDPQPERPPDRAGGKRGPSGERRAARERGADDDRGAGNVSLYVWRVPAAAVPAALWRMAVDPRRVRRQPGVRFVKLLGTGRDSRFGPASPDPTRWAALAVYDGDRPEFPGWARHAIASCRLDLAPLAAHGSWAGHRPFRINGANDAEGTETPILALTRARLRPTRAATFWRAIGPVAAAASHASGLLAAFGVGEAPLGWQGTITLWRRPADLFSFAYRHPQHRQAIEWTTTTGWYAEEMFARFAVLNVVGDTGVIGWGSERHAANRPSTGR</sequence>
<evidence type="ECO:0000313" key="3">
    <source>
        <dbReference type="Proteomes" id="UP000642748"/>
    </source>
</evidence>
<reference evidence="2" key="1">
    <citation type="submission" date="2021-01" db="EMBL/GenBank/DDBJ databases">
        <title>Whole genome shotgun sequence of Rugosimonospora africana NBRC 104875.</title>
        <authorList>
            <person name="Komaki H."/>
            <person name="Tamura T."/>
        </authorList>
    </citation>
    <scope>NUCLEOTIDE SEQUENCE</scope>
    <source>
        <strain evidence="2">NBRC 104875</strain>
    </source>
</reference>
<dbReference type="Proteomes" id="UP000642748">
    <property type="component" value="Unassembled WGS sequence"/>
</dbReference>
<name>A0A8J3QWY2_9ACTN</name>
<dbReference type="CDD" id="cd21650">
    <property type="entry name" value="CrtA-like"/>
    <property type="match status" value="1"/>
</dbReference>
<dbReference type="EMBL" id="BONZ01000070">
    <property type="protein sequence ID" value="GIH18664.1"/>
    <property type="molecule type" value="Genomic_DNA"/>
</dbReference>
<feature type="region of interest" description="Disordered" evidence="1">
    <location>
        <begin position="1"/>
        <end position="56"/>
    </location>
</feature>